<organism evidence="1 2">
    <name type="scientific">Tenacibaculum skagerrakense</name>
    <dbReference type="NCBI Taxonomy" id="186571"/>
    <lineage>
        <taxon>Bacteria</taxon>
        <taxon>Pseudomonadati</taxon>
        <taxon>Bacteroidota</taxon>
        <taxon>Flavobacteriia</taxon>
        <taxon>Flavobacteriales</taxon>
        <taxon>Flavobacteriaceae</taxon>
        <taxon>Tenacibaculum</taxon>
    </lineage>
</organism>
<evidence type="ECO:0000313" key="2">
    <source>
        <dbReference type="Proteomes" id="UP000294564"/>
    </source>
</evidence>
<proteinExistence type="predicted"/>
<comment type="caution">
    <text evidence="1">The sequence shown here is derived from an EMBL/GenBank/DDBJ whole genome shotgun (WGS) entry which is preliminary data.</text>
</comment>
<reference evidence="1 2" key="1">
    <citation type="submission" date="2019-03" db="EMBL/GenBank/DDBJ databases">
        <title>Genomic Encyclopedia of Type Strains, Phase IV (KMG-IV): sequencing the most valuable type-strain genomes for metagenomic binning, comparative biology and taxonomic classification.</title>
        <authorList>
            <person name="Goeker M."/>
        </authorList>
    </citation>
    <scope>NUCLEOTIDE SEQUENCE [LARGE SCALE GENOMIC DNA]</scope>
    <source>
        <strain evidence="1 2">DSM 14836</strain>
    </source>
</reference>
<protein>
    <submittedName>
        <fullName evidence="1">Uncharacterized protein</fullName>
    </submittedName>
</protein>
<evidence type="ECO:0000313" key="1">
    <source>
        <dbReference type="EMBL" id="TCP22407.1"/>
    </source>
</evidence>
<dbReference type="EMBL" id="SLXM01000012">
    <property type="protein sequence ID" value="TCP22407.1"/>
    <property type="molecule type" value="Genomic_DNA"/>
</dbReference>
<gene>
    <name evidence="1" type="ORF">EV195_11256</name>
</gene>
<name>A0A4R2NLH5_9FLAO</name>
<sequence>MTKSDFFKANIEALNIFKENDTMLSVEQCGDFLKAHPNTIKSRIEKERIKAVFQGGKYHIPKIQFLEKLTTDLDMSTPVKLLVIDNVKAFTVFNANATIFTVEGCANYLQVHARTIKNRIKTDTITSITKSGKFYIPKLQFLESLTYSFEHDMLEAS</sequence>
<dbReference type="OrthoDB" id="1454024at2"/>
<dbReference type="AlphaFoldDB" id="A0A4R2NLH5"/>
<accession>A0A4R2NLH5</accession>
<keyword evidence="2" id="KW-1185">Reference proteome</keyword>
<dbReference type="RefSeq" id="WP_132795916.1">
    <property type="nucleotide sequence ID" value="NZ_SLXM01000012.1"/>
</dbReference>
<dbReference type="Proteomes" id="UP000294564">
    <property type="component" value="Unassembled WGS sequence"/>
</dbReference>